<keyword evidence="2" id="KW-1185">Reference proteome</keyword>
<comment type="caution">
    <text evidence="1">The sequence shown here is derived from an EMBL/GenBank/DDBJ whole genome shotgun (WGS) entry which is preliminary data.</text>
</comment>
<sequence length="168" mass="17835">TFAVPPELLLQVPADQEAEQVTVEDPAGDGSLSGLEVSVPVERGETWLAPMAVARDAAGGSPLVVSQLFRSDASEIVSLADNSGRLDVPLDRPTQDQPWILRYTAEDSAGNQATPKALVVNVQCTDVCPSRHQNHPYLSTVMSALKSTWGTCMLFAPQLALAKIPVTG</sequence>
<reference evidence="1" key="1">
    <citation type="submission" date="2017-08" db="EMBL/GenBank/DDBJ databases">
        <authorList>
            <person name="Polle J.E."/>
            <person name="Barry K."/>
            <person name="Cushman J."/>
            <person name="Schmutz J."/>
            <person name="Tran D."/>
            <person name="Hathwaick L.T."/>
            <person name="Yim W.C."/>
            <person name="Jenkins J."/>
            <person name="Mckie-Krisberg Z.M."/>
            <person name="Prochnik S."/>
            <person name="Lindquist E."/>
            <person name="Dockter R.B."/>
            <person name="Adam C."/>
            <person name="Molina H."/>
            <person name="Bunkerborg J."/>
            <person name="Jin E."/>
            <person name="Buchheim M."/>
            <person name="Magnuson J."/>
        </authorList>
    </citation>
    <scope>NUCLEOTIDE SEQUENCE</scope>
    <source>
        <strain evidence="1">CCAP 19/18</strain>
    </source>
</reference>
<gene>
    <name evidence="1" type="ORF">DUNSADRAFT_17745</name>
</gene>
<name>A0ABQ7G186_DUNSA</name>
<feature type="non-terminal residue" evidence="1">
    <location>
        <position position="168"/>
    </location>
</feature>
<evidence type="ECO:0000313" key="1">
    <source>
        <dbReference type="EMBL" id="KAF5828363.1"/>
    </source>
</evidence>
<proteinExistence type="predicted"/>
<feature type="non-terminal residue" evidence="1">
    <location>
        <position position="1"/>
    </location>
</feature>
<organism evidence="1 2">
    <name type="scientific">Dunaliella salina</name>
    <name type="common">Green alga</name>
    <name type="synonym">Protococcus salinus</name>
    <dbReference type="NCBI Taxonomy" id="3046"/>
    <lineage>
        <taxon>Eukaryota</taxon>
        <taxon>Viridiplantae</taxon>
        <taxon>Chlorophyta</taxon>
        <taxon>core chlorophytes</taxon>
        <taxon>Chlorophyceae</taxon>
        <taxon>CS clade</taxon>
        <taxon>Chlamydomonadales</taxon>
        <taxon>Dunaliellaceae</taxon>
        <taxon>Dunaliella</taxon>
    </lineage>
</organism>
<dbReference type="EMBL" id="MU070316">
    <property type="protein sequence ID" value="KAF5828363.1"/>
    <property type="molecule type" value="Genomic_DNA"/>
</dbReference>
<protein>
    <submittedName>
        <fullName evidence="1">Uncharacterized protein</fullName>
    </submittedName>
</protein>
<evidence type="ECO:0000313" key="2">
    <source>
        <dbReference type="Proteomes" id="UP000815325"/>
    </source>
</evidence>
<accession>A0ABQ7G186</accession>
<dbReference type="Proteomes" id="UP000815325">
    <property type="component" value="Unassembled WGS sequence"/>
</dbReference>